<accession>A0A543NNB4</accession>
<dbReference type="Proteomes" id="UP000317422">
    <property type="component" value="Unassembled WGS sequence"/>
</dbReference>
<gene>
    <name evidence="1" type="ORF">FHX37_3271</name>
</gene>
<dbReference type="EMBL" id="VFQC01000001">
    <property type="protein sequence ID" value="TQN33266.1"/>
    <property type="molecule type" value="Genomic_DNA"/>
</dbReference>
<dbReference type="AlphaFoldDB" id="A0A543NNB4"/>
<sequence length="80" mass="9086">MPTYRVQTHSGDVHTVQALRARADTQTLYLESRSAGLWKSELDLPLDQVQRVQRRFTENDGRWTWLTEQISVPSGGVSTG</sequence>
<dbReference type="OrthoDB" id="3486002at2"/>
<comment type="caution">
    <text evidence="1">The sequence shown here is derived from an EMBL/GenBank/DDBJ whole genome shotgun (WGS) entry which is preliminary data.</text>
</comment>
<reference evidence="1 2" key="1">
    <citation type="submission" date="2019-06" db="EMBL/GenBank/DDBJ databases">
        <title>Sequencing the genomes of 1000 actinobacteria strains.</title>
        <authorList>
            <person name="Klenk H.-P."/>
        </authorList>
    </citation>
    <scope>NUCLEOTIDE SEQUENCE [LARGE SCALE GENOMIC DNA]</scope>
    <source>
        <strain evidence="1 2">DSM 45015</strain>
    </source>
</reference>
<organism evidence="1 2">
    <name type="scientific">Haloactinospora alba</name>
    <dbReference type="NCBI Taxonomy" id="405555"/>
    <lineage>
        <taxon>Bacteria</taxon>
        <taxon>Bacillati</taxon>
        <taxon>Actinomycetota</taxon>
        <taxon>Actinomycetes</taxon>
        <taxon>Streptosporangiales</taxon>
        <taxon>Nocardiopsidaceae</taxon>
        <taxon>Haloactinospora</taxon>
    </lineage>
</organism>
<protein>
    <submittedName>
        <fullName evidence="1">Uncharacterized protein</fullName>
    </submittedName>
</protein>
<keyword evidence="2" id="KW-1185">Reference proteome</keyword>
<evidence type="ECO:0000313" key="1">
    <source>
        <dbReference type="EMBL" id="TQN33266.1"/>
    </source>
</evidence>
<name>A0A543NNB4_9ACTN</name>
<proteinExistence type="predicted"/>
<evidence type="ECO:0000313" key="2">
    <source>
        <dbReference type="Proteomes" id="UP000317422"/>
    </source>
</evidence>